<evidence type="ECO:0000313" key="3">
    <source>
        <dbReference type="EMBL" id="BDS06971.1"/>
    </source>
</evidence>
<sequence>MIDSHQHLWNYTEAEFSWLDASLRKSFLADDLEKTLNGTGVTGTIAVQARCSLEENDFLIAQAEQTSLIKGIVGWADLTAEGTEETLDHLAAQPLIKGIREITQGTEDDQFLANDAFHRGVDLLGARGLTYDLLIFENQLEVADAFVTRHPNLPIILDHCAKPSIRHDAFPEDWATGLKKIAKHENLLCKLSGLPTEIRDGSECTAELLRPYFDTVLEAFGPSRIMFGSDWPVSLGVTPYQSWLETITALVSELSKDEQDFIFQKTATVFYQV</sequence>
<dbReference type="Gene3D" id="3.20.20.140">
    <property type="entry name" value="Metal-dependent hydrolases"/>
    <property type="match status" value="1"/>
</dbReference>
<dbReference type="GO" id="GO:0016787">
    <property type="term" value="F:hydrolase activity"/>
    <property type="evidence" value="ECO:0007669"/>
    <property type="project" value="InterPro"/>
</dbReference>
<reference evidence="3" key="1">
    <citation type="submission" date="2024-07" db="EMBL/GenBank/DDBJ databases">
        <title>Complete genome sequence of Verrucomicrobiaceae bacterium NT6N.</title>
        <authorList>
            <person name="Huang C."/>
            <person name="Takami H."/>
            <person name="Hamasaki K."/>
        </authorList>
    </citation>
    <scope>NUCLEOTIDE SEQUENCE</scope>
    <source>
        <strain evidence="3">NT6N</strain>
    </source>
</reference>
<comment type="similarity">
    <text evidence="1">Belongs to the metallo-dependent hydrolases superfamily.</text>
</comment>
<feature type="domain" description="Amidohydrolase-related" evidence="2">
    <location>
        <begin position="2"/>
        <end position="271"/>
    </location>
</feature>
<dbReference type="InterPro" id="IPR032466">
    <property type="entry name" value="Metal_Hydrolase"/>
</dbReference>
<protein>
    <submittedName>
        <fullName evidence="3">Amidohydrolase</fullName>
    </submittedName>
</protein>
<dbReference type="SUPFAM" id="SSF51556">
    <property type="entry name" value="Metallo-dependent hydrolases"/>
    <property type="match status" value="1"/>
</dbReference>
<dbReference type="PANTHER" id="PTHR43569">
    <property type="entry name" value="AMIDOHYDROLASE"/>
    <property type="match status" value="1"/>
</dbReference>
<gene>
    <name evidence="3" type="ORF">NT6N_20110</name>
</gene>
<dbReference type="AlphaFoldDB" id="A0AAT9FLT5"/>
<evidence type="ECO:0000256" key="1">
    <source>
        <dbReference type="ARBA" id="ARBA00038310"/>
    </source>
</evidence>
<dbReference type="KEGG" id="osu:NT6N_20110"/>
<name>A0AAT9FLT5_9BACT</name>
<accession>A0AAT9FLT5</accession>
<evidence type="ECO:0000259" key="2">
    <source>
        <dbReference type="Pfam" id="PF04909"/>
    </source>
</evidence>
<dbReference type="InterPro" id="IPR006680">
    <property type="entry name" value="Amidohydro-rel"/>
</dbReference>
<dbReference type="PANTHER" id="PTHR43569:SF2">
    <property type="entry name" value="AMIDOHYDROLASE-RELATED DOMAIN-CONTAINING PROTEIN"/>
    <property type="match status" value="1"/>
</dbReference>
<proteinExistence type="inferred from homology"/>
<dbReference type="InterPro" id="IPR052350">
    <property type="entry name" value="Metallo-dep_Lactonases"/>
</dbReference>
<dbReference type="Pfam" id="PF04909">
    <property type="entry name" value="Amidohydro_2"/>
    <property type="match status" value="1"/>
</dbReference>
<organism evidence="3">
    <name type="scientific">Oceaniferula spumae</name>
    <dbReference type="NCBI Taxonomy" id="2979115"/>
    <lineage>
        <taxon>Bacteria</taxon>
        <taxon>Pseudomonadati</taxon>
        <taxon>Verrucomicrobiota</taxon>
        <taxon>Verrucomicrobiia</taxon>
        <taxon>Verrucomicrobiales</taxon>
        <taxon>Verrucomicrobiaceae</taxon>
        <taxon>Oceaniferula</taxon>
    </lineage>
</organism>
<dbReference type="EMBL" id="AP026866">
    <property type="protein sequence ID" value="BDS06971.1"/>
    <property type="molecule type" value="Genomic_DNA"/>
</dbReference>